<organism evidence="2 3">
    <name type="scientific">Dioscorea zingiberensis</name>
    <dbReference type="NCBI Taxonomy" id="325984"/>
    <lineage>
        <taxon>Eukaryota</taxon>
        <taxon>Viridiplantae</taxon>
        <taxon>Streptophyta</taxon>
        <taxon>Embryophyta</taxon>
        <taxon>Tracheophyta</taxon>
        <taxon>Spermatophyta</taxon>
        <taxon>Magnoliopsida</taxon>
        <taxon>Liliopsida</taxon>
        <taxon>Dioscoreales</taxon>
        <taxon>Dioscoreaceae</taxon>
        <taxon>Dioscorea</taxon>
    </lineage>
</organism>
<reference evidence="2" key="1">
    <citation type="submission" date="2021-03" db="EMBL/GenBank/DDBJ databases">
        <authorList>
            <person name="Li Z."/>
            <person name="Yang C."/>
        </authorList>
    </citation>
    <scope>NUCLEOTIDE SEQUENCE</scope>
    <source>
        <strain evidence="2">Dzin_1.0</strain>
        <tissue evidence="2">Leaf</tissue>
    </source>
</reference>
<evidence type="ECO:0000313" key="2">
    <source>
        <dbReference type="EMBL" id="KAJ0967484.1"/>
    </source>
</evidence>
<proteinExistence type="predicted"/>
<evidence type="ECO:0000256" key="1">
    <source>
        <dbReference type="SAM" id="MobiDB-lite"/>
    </source>
</evidence>
<comment type="caution">
    <text evidence="2">The sequence shown here is derived from an EMBL/GenBank/DDBJ whole genome shotgun (WGS) entry which is preliminary data.</text>
</comment>
<dbReference type="AlphaFoldDB" id="A0A9D5C7B7"/>
<evidence type="ECO:0000313" key="3">
    <source>
        <dbReference type="Proteomes" id="UP001085076"/>
    </source>
</evidence>
<feature type="region of interest" description="Disordered" evidence="1">
    <location>
        <begin position="228"/>
        <end position="279"/>
    </location>
</feature>
<keyword evidence="3" id="KW-1185">Reference proteome</keyword>
<feature type="region of interest" description="Disordered" evidence="1">
    <location>
        <begin position="291"/>
        <end position="348"/>
    </location>
</feature>
<feature type="compositionally biased region" description="Basic and acidic residues" evidence="1">
    <location>
        <begin position="257"/>
        <end position="278"/>
    </location>
</feature>
<evidence type="ECO:0008006" key="4">
    <source>
        <dbReference type="Google" id="ProtNLM"/>
    </source>
</evidence>
<dbReference type="EMBL" id="JAGGNH010000007">
    <property type="protein sequence ID" value="KAJ0967484.1"/>
    <property type="molecule type" value="Genomic_DNA"/>
</dbReference>
<reference evidence="2" key="2">
    <citation type="journal article" date="2022" name="Hortic Res">
        <title>The genome of Dioscorea zingiberensis sheds light on the biosynthesis, origin and evolution of the medicinally important diosgenin saponins.</title>
        <authorList>
            <person name="Li Y."/>
            <person name="Tan C."/>
            <person name="Li Z."/>
            <person name="Guo J."/>
            <person name="Li S."/>
            <person name="Chen X."/>
            <person name="Wang C."/>
            <person name="Dai X."/>
            <person name="Yang H."/>
            <person name="Song W."/>
            <person name="Hou L."/>
            <person name="Xu J."/>
            <person name="Tong Z."/>
            <person name="Xu A."/>
            <person name="Yuan X."/>
            <person name="Wang W."/>
            <person name="Yang Q."/>
            <person name="Chen L."/>
            <person name="Sun Z."/>
            <person name="Wang K."/>
            <person name="Pan B."/>
            <person name="Chen J."/>
            <person name="Bao Y."/>
            <person name="Liu F."/>
            <person name="Qi X."/>
            <person name="Gang D.R."/>
            <person name="Wen J."/>
            <person name="Li J."/>
        </authorList>
    </citation>
    <scope>NUCLEOTIDE SEQUENCE</scope>
    <source>
        <strain evidence="2">Dzin_1.0</strain>
    </source>
</reference>
<gene>
    <name evidence="2" type="ORF">J5N97_024401</name>
</gene>
<protein>
    <recommendedName>
        <fullName evidence="4">DUF4283 domain-containing protein</fullName>
    </recommendedName>
</protein>
<dbReference type="Proteomes" id="UP001085076">
    <property type="component" value="Miscellaneous, Linkage group lg07"/>
</dbReference>
<accession>A0A9D5C7B7</accession>
<name>A0A9D5C7B7_9LILI</name>
<feature type="compositionally biased region" description="Basic and acidic residues" evidence="1">
    <location>
        <begin position="291"/>
        <end position="301"/>
    </location>
</feature>
<sequence>MEEQASRKRASPGDGLISTEKAAPKYNIHHLSLPLDNEMVKGKETLHSFTIITVIEVKKGFAGARTIFEAMKKAMAHNCWNWTSEAFLDGRNMMACSSAEKARELEQGGILHLPRFSLSFTLWTTDLWELEKAEGERRWVSITRMPLFCWNRDTAMKLLKPIGDLVSVDVRGTAVVDTVRAVVRVLLGQLLLAMIKASIESRKHVFTVELAQGEPPLPWSVDKEAWPVIPRQAEPRPPARATRPEKTPPGEPNQPHMTREDKGKGVWKEKPKEPEPRLRRTLARICIREAGHNSDIREGGDLSKQTKAAVRPVQEPPPAQEARSQVDVDLGRGSPTYEDNSSDELAAE</sequence>